<dbReference type="Proteomes" id="UP001165498">
    <property type="component" value="Unassembled WGS sequence"/>
</dbReference>
<reference evidence="3" key="1">
    <citation type="submission" date="2022-07" db="EMBL/GenBank/DDBJ databases">
        <title>Tahibacter sp., a new gammaproteobacterium isolated from the silt sample collected at pig farm.</title>
        <authorList>
            <person name="Chen H."/>
        </authorList>
    </citation>
    <scope>NUCLEOTIDE SEQUENCE</scope>
    <source>
        <strain evidence="3">P2K</strain>
    </source>
</reference>
<keyword evidence="4" id="KW-1185">Reference proteome</keyword>
<dbReference type="Gene3D" id="3.30.530.20">
    <property type="match status" value="1"/>
</dbReference>
<accession>A0ABT1QVL9</accession>
<evidence type="ECO:0000313" key="4">
    <source>
        <dbReference type="Proteomes" id="UP001165498"/>
    </source>
</evidence>
<name>A0ABT1QVL9_9GAMM</name>
<proteinExistence type="inferred from homology"/>
<dbReference type="Pfam" id="PF08327">
    <property type="entry name" value="AHSA1"/>
    <property type="match status" value="1"/>
</dbReference>
<evidence type="ECO:0000313" key="3">
    <source>
        <dbReference type="EMBL" id="MCQ4166330.1"/>
    </source>
</evidence>
<organism evidence="3 4">
    <name type="scientific">Tahibacter harae</name>
    <dbReference type="NCBI Taxonomy" id="2963937"/>
    <lineage>
        <taxon>Bacteria</taxon>
        <taxon>Pseudomonadati</taxon>
        <taxon>Pseudomonadota</taxon>
        <taxon>Gammaproteobacteria</taxon>
        <taxon>Lysobacterales</taxon>
        <taxon>Rhodanobacteraceae</taxon>
        <taxon>Tahibacter</taxon>
    </lineage>
</organism>
<evidence type="ECO:0000259" key="2">
    <source>
        <dbReference type="Pfam" id="PF08327"/>
    </source>
</evidence>
<comment type="similarity">
    <text evidence="1">Belongs to the AHA1 family.</text>
</comment>
<dbReference type="SUPFAM" id="SSF55961">
    <property type="entry name" value="Bet v1-like"/>
    <property type="match status" value="1"/>
</dbReference>
<comment type="caution">
    <text evidence="3">The sequence shown here is derived from an EMBL/GenBank/DDBJ whole genome shotgun (WGS) entry which is preliminary data.</text>
</comment>
<feature type="domain" description="Activator of Hsp90 ATPase homologue 1/2-like C-terminal" evidence="2">
    <location>
        <begin position="14"/>
        <end position="138"/>
    </location>
</feature>
<dbReference type="InterPro" id="IPR023393">
    <property type="entry name" value="START-like_dom_sf"/>
</dbReference>
<gene>
    <name evidence="3" type="ORF">NM961_16550</name>
</gene>
<sequence length="153" mass="17483">MSANRFVYVTYIRTTPEKLWQALTAPEFTRQYWAGCWFDADWREGGGWKLMIPDGRIGDAGEVLEIDPPRRLVLRWKNVFLPGLRDEPATRCTITLEPVGASVRLMLEHETELARSPLLDSLSQGWPHLLASVKSLLETGEPLEVTRHWPEGI</sequence>
<dbReference type="EMBL" id="JANFQO010000016">
    <property type="protein sequence ID" value="MCQ4166330.1"/>
    <property type="molecule type" value="Genomic_DNA"/>
</dbReference>
<evidence type="ECO:0000256" key="1">
    <source>
        <dbReference type="ARBA" id="ARBA00006817"/>
    </source>
</evidence>
<dbReference type="CDD" id="cd08893">
    <property type="entry name" value="SRPBCC_CalC_Aha1-like_GntR-HTH"/>
    <property type="match status" value="1"/>
</dbReference>
<protein>
    <submittedName>
        <fullName evidence="3">SRPBCC family protein</fullName>
    </submittedName>
</protein>
<dbReference type="InterPro" id="IPR013538">
    <property type="entry name" value="ASHA1/2-like_C"/>
</dbReference>
<dbReference type="RefSeq" id="WP_255915520.1">
    <property type="nucleotide sequence ID" value="NZ_JANFQO010000016.1"/>
</dbReference>